<keyword evidence="1" id="KW-0805">Transcription regulation</keyword>
<name>A0A1B1Y4Q2_9FLAO</name>
<evidence type="ECO:0000313" key="6">
    <source>
        <dbReference type="Proteomes" id="UP000092967"/>
    </source>
</evidence>
<dbReference type="InterPro" id="IPR018060">
    <property type="entry name" value="HTH_AraC"/>
</dbReference>
<dbReference type="GO" id="GO:0003700">
    <property type="term" value="F:DNA-binding transcription factor activity"/>
    <property type="evidence" value="ECO:0007669"/>
    <property type="project" value="InterPro"/>
</dbReference>
<dbReference type="EMBL" id="CP014224">
    <property type="protein sequence ID" value="ANW95756.1"/>
    <property type="molecule type" value="Genomic_DNA"/>
</dbReference>
<sequence>MYRTKQDNVKIFNTIDELLVELNLTRKSISPYFYIFKFEEIDYARRIENFPHYKRFFEISFYEENKNEIQIGHTTLHDLNNTITFTSPMQSLSINRIERPVGYAIFFNAKFFTPERHQYNIQQDFPFFKLNTTPIYKISKEEKRFIKKTLEAIFVESEENKPQCKEMIQAYLLILLNYITRILKGDSGNIKLKRYEEITSKFEELILLEDESYKSIVSYAKLLGITPLYLSECVKKSTGLSAKKVLTNYQILKAKSLLVQTTKSIDEIAYMMGFKETTNFIKFFKKDQNITPLAFRKLP</sequence>
<dbReference type="InterPro" id="IPR018062">
    <property type="entry name" value="HTH_AraC-typ_CS"/>
</dbReference>
<keyword evidence="6" id="KW-1185">Reference proteome</keyword>
<proteinExistence type="predicted"/>
<dbReference type="InterPro" id="IPR009057">
    <property type="entry name" value="Homeodomain-like_sf"/>
</dbReference>
<dbReference type="AlphaFoldDB" id="A0A1B1Y4Q2"/>
<dbReference type="Gene3D" id="1.10.10.60">
    <property type="entry name" value="Homeodomain-like"/>
    <property type="match status" value="1"/>
</dbReference>
<dbReference type="SUPFAM" id="SSF46689">
    <property type="entry name" value="Homeodomain-like"/>
    <property type="match status" value="1"/>
</dbReference>
<dbReference type="STRING" id="1790137.AXE80_05445"/>
<dbReference type="PROSITE" id="PS01124">
    <property type="entry name" value="HTH_ARAC_FAMILY_2"/>
    <property type="match status" value="1"/>
</dbReference>
<dbReference type="Proteomes" id="UP000092967">
    <property type="component" value="Chromosome"/>
</dbReference>
<dbReference type="KEGG" id="wfu:AXE80_05445"/>
<gene>
    <name evidence="5" type="ORF">AXE80_05445</name>
</gene>
<accession>A0A1B1Y4Q2</accession>
<evidence type="ECO:0000256" key="2">
    <source>
        <dbReference type="ARBA" id="ARBA00023125"/>
    </source>
</evidence>
<dbReference type="Pfam" id="PF12833">
    <property type="entry name" value="HTH_18"/>
    <property type="match status" value="1"/>
</dbReference>
<organism evidence="5 6">
    <name type="scientific">Wenyingzhuangia fucanilytica</name>
    <dbReference type="NCBI Taxonomy" id="1790137"/>
    <lineage>
        <taxon>Bacteria</taxon>
        <taxon>Pseudomonadati</taxon>
        <taxon>Bacteroidota</taxon>
        <taxon>Flavobacteriia</taxon>
        <taxon>Flavobacteriales</taxon>
        <taxon>Flavobacteriaceae</taxon>
        <taxon>Wenyingzhuangia</taxon>
    </lineage>
</organism>
<dbReference type="SMART" id="SM00342">
    <property type="entry name" value="HTH_ARAC"/>
    <property type="match status" value="1"/>
</dbReference>
<keyword evidence="3" id="KW-0804">Transcription</keyword>
<keyword evidence="2" id="KW-0238">DNA-binding</keyword>
<protein>
    <recommendedName>
        <fullName evidence="4">HTH araC/xylS-type domain-containing protein</fullName>
    </recommendedName>
</protein>
<dbReference type="PANTHER" id="PTHR43280">
    <property type="entry name" value="ARAC-FAMILY TRANSCRIPTIONAL REGULATOR"/>
    <property type="match status" value="1"/>
</dbReference>
<evidence type="ECO:0000313" key="5">
    <source>
        <dbReference type="EMBL" id="ANW95756.1"/>
    </source>
</evidence>
<evidence type="ECO:0000259" key="4">
    <source>
        <dbReference type="PROSITE" id="PS01124"/>
    </source>
</evidence>
<evidence type="ECO:0000256" key="3">
    <source>
        <dbReference type="ARBA" id="ARBA00023163"/>
    </source>
</evidence>
<evidence type="ECO:0000256" key="1">
    <source>
        <dbReference type="ARBA" id="ARBA00023015"/>
    </source>
</evidence>
<dbReference type="PROSITE" id="PS00041">
    <property type="entry name" value="HTH_ARAC_FAMILY_1"/>
    <property type="match status" value="1"/>
</dbReference>
<dbReference type="GO" id="GO:0043565">
    <property type="term" value="F:sequence-specific DNA binding"/>
    <property type="evidence" value="ECO:0007669"/>
    <property type="project" value="InterPro"/>
</dbReference>
<feature type="domain" description="HTH araC/xylS-type" evidence="4">
    <location>
        <begin position="196"/>
        <end position="298"/>
    </location>
</feature>
<dbReference type="PANTHER" id="PTHR43280:SF32">
    <property type="entry name" value="TRANSCRIPTIONAL REGULATORY PROTEIN"/>
    <property type="match status" value="1"/>
</dbReference>
<reference evidence="5 6" key="1">
    <citation type="submission" date="2016-02" db="EMBL/GenBank/DDBJ databases">
        <authorList>
            <person name="Wen L."/>
            <person name="He K."/>
            <person name="Yang H."/>
        </authorList>
    </citation>
    <scope>NUCLEOTIDE SEQUENCE [LARGE SCALE GENOMIC DNA]</scope>
    <source>
        <strain evidence="5 6">CZ1127</strain>
    </source>
</reference>